<dbReference type="GO" id="GO:0003700">
    <property type="term" value="F:DNA-binding transcription factor activity"/>
    <property type="evidence" value="ECO:0007669"/>
    <property type="project" value="InterPro"/>
</dbReference>
<accession>A0A7X5RJT5</accession>
<keyword evidence="3" id="KW-1185">Reference proteome</keyword>
<dbReference type="RefSeq" id="WP_163083500.1">
    <property type="nucleotide sequence ID" value="NZ_JAAAWN010000002.1"/>
</dbReference>
<name>A0A7X5RJT5_9ALTE</name>
<dbReference type="Gene3D" id="3.30.420.40">
    <property type="match status" value="2"/>
</dbReference>
<dbReference type="InterPro" id="IPR043129">
    <property type="entry name" value="ATPase_NBD"/>
</dbReference>
<reference evidence="2 3" key="1">
    <citation type="submission" date="2020-01" db="EMBL/GenBank/DDBJ databases">
        <authorList>
            <person name="Chen J."/>
            <person name="Zhu S."/>
            <person name="Yang J."/>
        </authorList>
    </citation>
    <scope>NUCLEOTIDE SEQUENCE [LARGE SCALE GENOMIC DNA]</scope>
    <source>
        <strain evidence="2 3">345S023</strain>
    </source>
</reference>
<comment type="caution">
    <text evidence="2">The sequence shown here is derived from an EMBL/GenBank/DDBJ whole genome shotgun (WGS) entry which is preliminary data.</text>
</comment>
<dbReference type="PANTHER" id="PTHR18964:SF169">
    <property type="entry name" value="N-ACETYLMANNOSAMINE KINASE"/>
    <property type="match status" value="1"/>
</dbReference>
<sequence length="393" mass="42489">MLASTKNNQLLRSAFSISKGDKLLPDNPRAIVREVFWNMNISQSKIAEHTQIPQQTVSRLVKGLIEQGVLKVSDEKEGVGASKSAPTKGKSASGIVPNPAFAYSFGLSVLLDAISVAVLDFTGQIVDTRVLELDDMGIESVLRKAVAMAKDLIDTHAIPQERILGMGVGISGFFSSTDGKMNTHHAIEEWADINIADTVAEAFQLPTWVVNDGTGAAAGEGIAGVGRRYKNFVYLFVSSAFGGGLVNNGDMIRGTHGNAGELGDMLPAKLYSHPNLQLLQRILSKHGIDVPSIYRLNENFDPNWPGVDEWIYKVQDSFDLVATASSALLDSQAIIIGGHIPTKLAEKVIPRIDVYAQFRRGAKRPLPEIVSAEVTRSPVAVGAATLPFREWFL</sequence>
<dbReference type="Proteomes" id="UP000470213">
    <property type="component" value="Unassembled WGS sequence"/>
</dbReference>
<dbReference type="Pfam" id="PF00480">
    <property type="entry name" value="ROK"/>
    <property type="match status" value="1"/>
</dbReference>
<dbReference type="Pfam" id="PF12802">
    <property type="entry name" value="MarR_2"/>
    <property type="match status" value="1"/>
</dbReference>
<evidence type="ECO:0000313" key="3">
    <source>
        <dbReference type="Proteomes" id="UP000470213"/>
    </source>
</evidence>
<dbReference type="AlphaFoldDB" id="A0A7X5RJT5"/>
<proteinExistence type="predicted"/>
<dbReference type="GO" id="GO:0019262">
    <property type="term" value="P:N-acetylneuraminate catabolic process"/>
    <property type="evidence" value="ECO:0007669"/>
    <property type="project" value="TreeGrafter"/>
</dbReference>
<organism evidence="2 3">
    <name type="scientific">Alteromonas profundi</name>
    <dbReference type="NCBI Taxonomy" id="2696062"/>
    <lineage>
        <taxon>Bacteria</taxon>
        <taxon>Pseudomonadati</taxon>
        <taxon>Pseudomonadota</taxon>
        <taxon>Gammaproteobacteria</taxon>
        <taxon>Alteromonadales</taxon>
        <taxon>Alteromonadaceae</taxon>
        <taxon>Alteromonas/Salinimonas group</taxon>
        <taxon>Alteromonas</taxon>
    </lineage>
</organism>
<dbReference type="InterPro" id="IPR000600">
    <property type="entry name" value="ROK"/>
</dbReference>
<dbReference type="PANTHER" id="PTHR18964">
    <property type="entry name" value="ROK (REPRESSOR, ORF, KINASE) FAMILY"/>
    <property type="match status" value="1"/>
</dbReference>
<dbReference type="CDD" id="cd23763">
    <property type="entry name" value="ASKHA_ATPase_ROK"/>
    <property type="match status" value="1"/>
</dbReference>
<feature type="domain" description="HTH marR-type" evidence="1">
    <location>
        <begin position="41"/>
        <end position="73"/>
    </location>
</feature>
<dbReference type="InterPro" id="IPR000835">
    <property type="entry name" value="HTH_MarR-typ"/>
</dbReference>
<dbReference type="SUPFAM" id="SSF53067">
    <property type="entry name" value="Actin-like ATPase domain"/>
    <property type="match status" value="1"/>
</dbReference>
<dbReference type="Gene3D" id="1.10.10.10">
    <property type="entry name" value="Winged helix-like DNA-binding domain superfamily/Winged helix DNA-binding domain"/>
    <property type="match status" value="1"/>
</dbReference>
<gene>
    <name evidence="2" type="ORF">GTH32_01625</name>
</gene>
<protein>
    <submittedName>
        <fullName evidence="2">ROK family protein</fullName>
    </submittedName>
</protein>
<dbReference type="EMBL" id="JAAAWN010000002">
    <property type="protein sequence ID" value="NDV89894.1"/>
    <property type="molecule type" value="Genomic_DNA"/>
</dbReference>
<evidence type="ECO:0000259" key="1">
    <source>
        <dbReference type="Pfam" id="PF12802"/>
    </source>
</evidence>
<dbReference type="GO" id="GO:0009384">
    <property type="term" value="F:N-acylmannosamine kinase activity"/>
    <property type="evidence" value="ECO:0007669"/>
    <property type="project" value="TreeGrafter"/>
</dbReference>
<evidence type="ECO:0000313" key="2">
    <source>
        <dbReference type="EMBL" id="NDV89894.1"/>
    </source>
</evidence>
<dbReference type="InterPro" id="IPR036388">
    <property type="entry name" value="WH-like_DNA-bd_sf"/>
</dbReference>